<dbReference type="EMBL" id="BAAAEM010000002">
    <property type="protein sequence ID" value="GAA0466956.1"/>
    <property type="molecule type" value="Genomic_DNA"/>
</dbReference>
<keyword evidence="8" id="KW-0472">Membrane</keyword>
<feature type="region of interest" description="Disordered" evidence="11">
    <location>
        <begin position="1"/>
        <end position="21"/>
    </location>
</feature>
<keyword evidence="13" id="KW-0966">Cell projection</keyword>
<dbReference type="InterPro" id="IPR036429">
    <property type="entry name" value="SpoA-like_sf"/>
</dbReference>
<keyword evidence="7" id="KW-0283">Flagellar rotation</keyword>
<evidence type="ECO:0000256" key="3">
    <source>
        <dbReference type="ARBA" id="ARBA00011049"/>
    </source>
</evidence>
<dbReference type="Proteomes" id="UP001500713">
    <property type="component" value="Unassembled WGS sequence"/>
</dbReference>
<dbReference type="Pfam" id="PF01052">
    <property type="entry name" value="FliMN_C"/>
    <property type="match status" value="1"/>
</dbReference>
<organism evidence="13 14">
    <name type="scientific">Parasphingorhabdus litoris</name>
    <dbReference type="NCBI Taxonomy" id="394733"/>
    <lineage>
        <taxon>Bacteria</taxon>
        <taxon>Pseudomonadati</taxon>
        <taxon>Pseudomonadota</taxon>
        <taxon>Alphaproteobacteria</taxon>
        <taxon>Sphingomonadales</taxon>
        <taxon>Sphingomonadaceae</taxon>
        <taxon>Parasphingorhabdus</taxon>
    </lineage>
</organism>
<dbReference type="Gene3D" id="2.30.330.10">
    <property type="entry name" value="SpoA-like"/>
    <property type="match status" value="1"/>
</dbReference>
<evidence type="ECO:0000313" key="14">
    <source>
        <dbReference type="Proteomes" id="UP001500713"/>
    </source>
</evidence>
<comment type="similarity">
    <text evidence="3">Belongs to the FliM family.</text>
</comment>
<comment type="subcellular location">
    <subcellularLocation>
        <location evidence="1">Bacterial flagellum basal body</location>
    </subcellularLocation>
    <subcellularLocation>
        <location evidence="2">Cell membrane</location>
        <topology evidence="2">Peripheral membrane protein</topology>
    </subcellularLocation>
</comment>
<evidence type="ECO:0000256" key="9">
    <source>
        <dbReference type="ARBA" id="ARBA00023143"/>
    </source>
</evidence>
<proteinExistence type="inferred from homology"/>
<dbReference type="Gene3D" id="3.40.1550.10">
    <property type="entry name" value="CheC-like"/>
    <property type="match status" value="1"/>
</dbReference>
<dbReference type="PANTHER" id="PTHR30034">
    <property type="entry name" value="FLAGELLAR MOTOR SWITCH PROTEIN FLIM"/>
    <property type="match status" value="1"/>
</dbReference>
<evidence type="ECO:0000256" key="2">
    <source>
        <dbReference type="ARBA" id="ARBA00004202"/>
    </source>
</evidence>
<comment type="caution">
    <text evidence="13">The sequence shown here is derived from an EMBL/GenBank/DDBJ whole genome shotgun (WGS) entry which is preliminary data.</text>
</comment>
<evidence type="ECO:0000256" key="6">
    <source>
        <dbReference type="ARBA" id="ARBA00022500"/>
    </source>
</evidence>
<dbReference type="InterPro" id="IPR001543">
    <property type="entry name" value="FliN-like_C"/>
</dbReference>
<keyword evidence="6" id="KW-0145">Chemotaxis</keyword>
<evidence type="ECO:0000256" key="10">
    <source>
        <dbReference type="ARBA" id="ARBA00025044"/>
    </source>
</evidence>
<accession>A0ABN1A3Y4</accession>
<comment type="function">
    <text evidence="10">FliM is one of three proteins (FliG, FliN, FliM) that forms the rotor-mounted switch complex (C ring), located at the base of the basal body. This complex interacts with the CheY and CheZ chemotaxis proteins, in addition to contacting components of the motor that determine the direction of flagellar rotation.</text>
</comment>
<dbReference type="InterPro" id="IPR028976">
    <property type="entry name" value="CheC-like_sf"/>
</dbReference>
<evidence type="ECO:0000256" key="1">
    <source>
        <dbReference type="ARBA" id="ARBA00004117"/>
    </source>
</evidence>
<evidence type="ECO:0000256" key="8">
    <source>
        <dbReference type="ARBA" id="ARBA00023136"/>
    </source>
</evidence>
<gene>
    <name evidence="13" type="primary">fliM</name>
    <name evidence="13" type="ORF">GCM10009096_04580</name>
</gene>
<protein>
    <recommendedName>
        <fullName evidence="4">Flagellar motor switch protein FliM</fullName>
    </recommendedName>
</protein>
<name>A0ABN1A3Y4_9SPHN</name>
<evidence type="ECO:0000256" key="11">
    <source>
        <dbReference type="SAM" id="MobiDB-lite"/>
    </source>
</evidence>
<dbReference type="PANTHER" id="PTHR30034:SF6">
    <property type="entry name" value="YOP PROTEINS TRANSLOCATION PROTEIN Q"/>
    <property type="match status" value="1"/>
</dbReference>
<evidence type="ECO:0000259" key="12">
    <source>
        <dbReference type="Pfam" id="PF01052"/>
    </source>
</evidence>
<keyword evidence="14" id="KW-1185">Reference proteome</keyword>
<evidence type="ECO:0000313" key="13">
    <source>
        <dbReference type="EMBL" id="GAA0466956.1"/>
    </source>
</evidence>
<feature type="compositionally biased region" description="Pro residues" evidence="11">
    <location>
        <begin position="1"/>
        <end position="11"/>
    </location>
</feature>
<feature type="domain" description="Flagellar motor switch protein FliN-like C-terminal" evidence="12">
    <location>
        <begin position="230"/>
        <end position="296"/>
    </location>
</feature>
<keyword evidence="5" id="KW-1003">Cell membrane</keyword>
<evidence type="ECO:0000256" key="5">
    <source>
        <dbReference type="ARBA" id="ARBA00022475"/>
    </source>
</evidence>
<keyword evidence="13" id="KW-0282">Flagellum</keyword>
<keyword evidence="9" id="KW-0975">Bacterial flagellum</keyword>
<dbReference type="RefSeq" id="WP_229953996.1">
    <property type="nucleotide sequence ID" value="NZ_BAAAEM010000002.1"/>
</dbReference>
<evidence type="ECO:0000256" key="7">
    <source>
        <dbReference type="ARBA" id="ARBA00022779"/>
    </source>
</evidence>
<keyword evidence="13" id="KW-0969">Cilium</keyword>
<dbReference type="SUPFAM" id="SSF101801">
    <property type="entry name" value="Surface presentation of antigens (SPOA)"/>
    <property type="match status" value="1"/>
</dbReference>
<reference evidence="13 14" key="1">
    <citation type="journal article" date="2019" name="Int. J. Syst. Evol. Microbiol.">
        <title>The Global Catalogue of Microorganisms (GCM) 10K type strain sequencing project: providing services to taxonomists for standard genome sequencing and annotation.</title>
        <authorList>
            <consortium name="The Broad Institute Genomics Platform"/>
            <consortium name="The Broad Institute Genome Sequencing Center for Infectious Disease"/>
            <person name="Wu L."/>
            <person name="Ma J."/>
        </authorList>
    </citation>
    <scope>NUCLEOTIDE SEQUENCE [LARGE SCALE GENOMIC DNA]</scope>
    <source>
        <strain evidence="13 14">JCM 14162</strain>
    </source>
</reference>
<evidence type="ECO:0000256" key="4">
    <source>
        <dbReference type="ARBA" id="ARBA00021898"/>
    </source>
</evidence>
<sequence length="297" mass="32299">MSNPSPTPAPAPAEHSLLKKSGPDDTLLAMYGKVEKRLAGQLKGHLINVIGCELALELASSDKAKFTDWLGAQETDSVYLQYQFGISEPPIWVRISRPFLTACVDCFFGGRYDGESCATGPLNRSELRMIERLGGAVEASLSASWSTICETAIRYSGFVHDKDDVEMQLENDDILAAAARIEISGHGLEAIELVQSVDGLASIDPQQSSPLTRENDIVDPDWQRSLKDSFDQVYMPVRSVLARPTMDLSQLSRLAVGDILPVAPTDNVPLIVGDRVFAHGSIGEQNGGVAFKIKHFL</sequence>